<proteinExistence type="predicted"/>
<sequence length="62" mass="7226">MAPYYTDDGVELNPDLFPKPQLCFSCAKDDDPNEEILCNLTRLDENEAPEFICFAYENKYKK</sequence>
<gene>
    <name evidence="1" type="ORF">SAMN05216323_103612</name>
</gene>
<protein>
    <submittedName>
        <fullName evidence="1">Uncharacterized protein</fullName>
    </submittedName>
</protein>
<evidence type="ECO:0000313" key="2">
    <source>
        <dbReference type="Proteomes" id="UP000199452"/>
    </source>
</evidence>
<dbReference type="EMBL" id="FMYP01000036">
    <property type="protein sequence ID" value="SDC54975.1"/>
    <property type="molecule type" value="Genomic_DNA"/>
</dbReference>
<keyword evidence="2" id="KW-1185">Reference proteome</keyword>
<reference evidence="1 2" key="1">
    <citation type="submission" date="2016-09" db="EMBL/GenBank/DDBJ databases">
        <authorList>
            <person name="Capua I."/>
            <person name="De Benedictis P."/>
            <person name="Joannis T."/>
            <person name="Lombin L.H."/>
            <person name="Cattoli G."/>
        </authorList>
    </citation>
    <scope>NUCLEOTIDE SEQUENCE [LARGE SCALE GENOMIC DNA]</scope>
    <source>
        <strain evidence="1 2">A7P-90m</strain>
    </source>
</reference>
<dbReference type="STRING" id="1640674.SAMN05216323_103612"/>
<dbReference type="AlphaFoldDB" id="A0A1G6MJ32"/>
<dbReference type="Proteomes" id="UP000199452">
    <property type="component" value="Unassembled WGS sequence"/>
</dbReference>
<name>A0A1G6MJ32_9BACT</name>
<evidence type="ECO:0000313" key="1">
    <source>
        <dbReference type="EMBL" id="SDC54975.1"/>
    </source>
</evidence>
<dbReference type="RefSeq" id="WP_092438680.1">
    <property type="nucleotide sequence ID" value="NZ_FMYP01000036.1"/>
</dbReference>
<dbReference type="OrthoDB" id="1467222at2"/>
<accession>A0A1G6MJ32</accession>
<organism evidence="1 2">
    <name type="scientific">Williamwhitmania taraxaci</name>
    <dbReference type="NCBI Taxonomy" id="1640674"/>
    <lineage>
        <taxon>Bacteria</taxon>
        <taxon>Pseudomonadati</taxon>
        <taxon>Bacteroidota</taxon>
        <taxon>Bacteroidia</taxon>
        <taxon>Bacteroidales</taxon>
        <taxon>Williamwhitmaniaceae</taxon>
        <taxon>Williamwhitmania</taxon>
    </lineage>
</organism>